<accession>A0A4V3DDP6</accession>
<dbReference type="AlphaFoldDB" id="A0A4V3DDP6"/>
<evidence type="ECO:0000256" key="1">
    <source>
        <dbReference type="ARBA" id="ARBA00004752"/>
    </source>
</evidence>
<feature type="signal peptide" evidence="8">
    <location>
        <begin position="1"/>
        <end position="30"/>
    </location>
</feature>
<evidence type="ECO:0000256" key="8">
    <source>
        <dbReference type="SAM" id="SignalP"/>
    </source>
</evidence>
<name>A0A4V3DDP6_9SPHI</name>
<keyword evidence="11" id="KW-1185">Reference proteome</keyword>
<comment type="pathway">
    <text evidence="1 7">Cell wall biogenesis; peptidoglycan biosynthesis.</text>
</comment>
<dbReference type="GO" id="GO:0071555">
    <property type="term" value="P:cell wall organization"/>
    <property type="evidence" value="ECO:0007669"/>
    <property type="project" value="UniProtKB-UniRule"/>
</dbReference>
<dbReference type="UniPathway" id="UPA00219"/>
<evidence type="ECO:0000256" key="7">
    <source>
        <dbReference type="PROSITE-ProRule" id="PRU01373"/>
    </source>
</evidence>
<dbReference type="OrthoDB" id="92744at2"/>
<dbReference type="PROSITE" id="PS51257">
    <property type="entry name" value="PROKAR_LIPOPROTEIN"/>
    <property type="match status" value="1"/>
</dbReference>
<dbReference type="InterPro" id="IPR005490">
    <property type="entry name" value="LD_TPept_cat_dom"/>
</dbReference>
<evidence type="ECO:0000256" key="2">
    <source>
        <dbReference type="ARBA" id="ARBA00005992"/>
    </source>
</evidence>
<dbReference type="SUPFAM" id="SSF141523">
    <property type="entry name" value="L,D-transpeptidase catalytic domain-like"/>
    <property type="match status" value="1"/>
</dbReference>
<sequence>MKYLRSISRANSFMVFIIALALLYSCDRKASPQTVDKEKIKIDSIAQVKKAEEEKEKMRPRTAADITLTKELIYDKYTLEDRYKYKDTFRVFQWDKIKERLAYIENFQREHNNYGLVANYKHKNGEAPTVANFKRNAYKRVSDTLGTERYQSAPLYKVGETKVPTIYGRDGSLVKLLSSDTLNMVRIKGLTNIEGEWDIPKRYIKAIGDTASFKHIVVVDVTNQNICALEHKDNNWIIRSMNPSTTGKHNPPYGMETPVGIYLLQEQKPKMFYYADGTTNIAGYAPWASRFTNGAYIHGVPTNDPKAKIIEYSWTLGTTPRSHMCVRNASSHAKFVYDWIKPFSSLVIVIN</sequence>
<dbReference type="InterPro" id="IPR038063">
    <property type="entry name" value="Transpep_catalytic_dom"/>
</dbReference>
<dbReference type="GO" id="GO:0008360">
    <property type="term" value="P:regulation of cell shape"/>
    <property type="evidence" value="ECO:0007669"/>
    <property type="project" value="UniProtKB-UniRule"/>
</dbReference>
<proteinExistence type="inferred from homology"/>
<dbReference type="GO" id="GO:0016740">
    <property type="term" value="F:transferase activity"/>
    <property type="evidence" value="ECO:0007669"/>
    <property type="project" value="UniProtKB-KW"/>
</dbReference>
<dbReference type="Proteomes" id="UP000295292">
    <property type="component" value="Unassembled WGS sequence"/>
</dbReference>
<dbReference type="Pfam" id="PF03734">
    <property type="entry name" value="YkuD"/>
    <property type="match status" value="1"/>
</dbReference>
<evidence type="ECO:0000313" key="11">
    <source>
        <dbReference type="Proteomes" id="UP000295292"/>
    </source>
</evidence>
<dbReference type="CDD" id="cd16913">
    <property type="entry name" value="YkuD_like"/>
    <property type="match status" value="1"/>
</dbReference>
<keyword evidence="5 7" id="KW-0573">Peptidoglycan synthesis</keyword>
<keyword evidence="3" id="KW-0808">Transferase</keyword>
<comment type="similarity">
    <text evidence="2">Belongs to the YkuD family.</text>
</comment>
<protein>
    <submittedName>
        <fullName evidence="10">Lipoprotein-anchoring transpeptidase ErfK/SrfK</fullName>
    </submittedName>
</protein>
<dbReference type="GO" id="GO:0009252">
    <property type="term" value="P:peptidoglycan biosynthetic process"/>
    <property type="evidence" value="ECO:0007669"/>
    <property type="project" value="UniProtKB-UniPathway"/>
</dbReference>
<dbReference type="GO" id="GO:0004180">
    <property type="term" value="F:carboxypeptidase activity"/>
    <property type="evidence" value="ECO:0007669"/>
    <property type="project" value="UniProtKB-ARBA"/>
</dbReference>
<dbReference type="EMBL" id="SNYV01000014">
    <property type="protein sequence ID" value="TDQ77434.1"/>
    <property type="molecule type" value="Genomic_DNA"/>
</dbReference>
<evidence type="ECO:0000256" key="6">
    <source>
        <dbReference type="ARBA" id="ARBA00023316"/>
    </source>
</evidence>
<comment type="caution">
    <text evidence="10">The sequence shown here is derived from an EMBL/GenBank/DDBJ whole genome shotgun (WGS) entry which is preliminary data.</text>
</comment>
<reference evidence="10 11" key="1">
    <citation type="submission" date="2019-03" db="EMBL/GenBank/DDBJ databases">
        <title>Genomic Encyclopedia of Archaeal and Bacterial Type Strains, Phase II (KMG-II): from individual species to whole genera.</title>
        <authorList>
            <person name="Goeker M."/>
        </authorList>
    </citation>
    <scope>NUCLEOTIDE SEQUENCE [LARGE SCALE GENOMIC DNA]</scope>
    <source>
        <strain evidence="10 11">DSM 28353</strain>
    </source>
</reference>
<evidence type="ECO:0000313" key="10">
    <source>
        <dbReference type="EMBL" id="TDQ77434.1"/>
    </source>
</evidence>
<feature type="chain" id="PRO_5020367683" evidence="8">
    <location>
        <begin position="31"/>
        <end position="351"/>
    </location>
</feature>
<feature type="active site" description="Proton donor/acceptor" evidence="7">
    <location>
        <position position="298"/>
    </location>
</feature>
<evidence type="ECO:0000256" key="5">
    <source>
        <dbReference type="ARBA" id="ARBA00022984"/>
    </source>
</evidence>
<feature type="domain" description="L,D-TPase catalytic" evidence="9">
    <location>
        <begin position="215"/>
        <end position="350"/>
    </location>
</feature>
<dbReference type="RefSeq" id="WP_133585051.1">
    <property type="nucleotide sequence ID" value="NZ_SNYV01000014.1"/>
</dbReference>
<dbReference type="PROSITE" id="PS52029">
    <property type="entry name" value="LD_TPASE"/>
    <property type="match status" value="1"/>
</dbReference>
<evidence type="ECO:0000259" key="9">
    <source>
        <dbReference type="PROSITE" id="PS52029"/>
    </source>
</evidence>
<evidence type="ECO:0000256" key="4">
    <source>
        <dbReference type="ARBA" id="ARBA00022960"/>
    </source>
</evidence>
<keyword evidence="6 7" id="KW-0961">Cell wall biogenesis/degradation</keyword>
<keyword evidence="4 7" id="KW-0133">Cell shape</keyword>
<gene>
    <name evidence="10" type="ORF">CLV99_2840</name>
</gene>
<evidence type="ECO:0000256" key="3">
    <source>
        <dbReference type="ARBA" id="ARBA00022679"/>
    </source>
</evidence>
<keyword evidence="10" id="KW-0449">Lipoprotein</keyword>
<feature type="active site" description="Nucleophile" evidence="7">
    <location>
        <position position="325"/>
    </location>
</feature>
<keyword evidence="8" id="KW-0732">Signal</keyword>
<dbReference type="Gene3D" id="2.40.440.10">
    <property type="entry name" value="L,D-transpeptidase catalytic domain-like"/>
    <property type="match status" value="1"/>
</dbReference>
<organism evidence="10 11">
    <name type="scientific">Sphingobacterium yanglingense</name>
    <dbReference type="NCBI Taxonomy" id="1437280"/>
    <lineage>
        <taxon>Bacteria</taxon>
        <taxon>Pseudomonadati</taxon>
        <taxon>Bacteroidota</taxon>
        <taxon>Sphingobacteriia</taxon>
        <taxon>Sphingobacteriales</taxon>
        <taxon>Sphingobacteriaceae</taxon>
        <taxon>Sphingobacterium</taxon>
    </lineage>
</organism>